<evidence type="ECO:0000256" key="1">
    <source>
        <dbReference type="SAM" id="Phobius"/>
    </source>
</evidence>
<accession>A0A177ICZ0</accession>
<dbReference type="Proteomes" id="UP000076947">
    <property type="component" value="Unassembled WGS sequence"/>
</dbReference>
<keyword evidence="1" id="KW-1133">Transmembrane helix</keyword>
<evidence type="ECO:0000313" key="2">
    <source>
        <dbReference type="EMBL" id="OAH26690.1"/>
    </source>
</evidence>
<keyword evidence="1" id="KW-0812">Transmembrane</keyword>
<keyword evidence="1" id="KW-0472">Membrane</keyword>
<reference evidence="3" key="1">
    <citation type="submission" date="2016-02" db="EMBL/GenBank/DDBJ databases">
        <authorList>
            <person name="Kaur G."/>
            <person name="Nair G.R."/>
            <person name="Mayilraj S."/>
        </authorList>
    </citation>
    <scope>NUCLEOTIDE SEQUENCE [LARGE SCALE GENOMIC DNA]</scope>
    <source>
        <strain evidence="3">GA-15</strain>
    </source>
</reference>
<comment type="caution">
    <text evidence="2">The sequence shown here is derived from an EMBL/GenBank/DDBJ whole genome shotgun (WGS) entry which is preliminary data.</text>
</comment>
<sequence>MRIILLLCEIFSLTVASVAFVMAFNELHGARLSLEAGSDPSEAFRLIDQAHSMLTVAAILGGIFLVLFIIRLVRYSAEALERKRAIAV</sequence>
<dbReference type="EMBL" id="LSTQ01000023">
    <property type="protein sequence ID" value="OAH26690.1"/>
    <property type="molecule type" value="Genomic_DNA"/>
</dbReference>
<feature type="transmembrane region" description="Helical" evidence="1">
    <location>
        <begin position="53"/>
        <end position="73"/>
    </location>
</feature>
<protein>
    <submittedName>
        <fullName evidence="2">Uncharacterized protein</fullName>
    </submittedName>
</protein>
<proteinExistence type="predicted"/>
<gene>
    <name evidence="2" type="ORF">AYJ05_04475</name>
</gene>
<organism evidence="2 3">
    <name type="scientific">Corynebacterium stationis</name>
    <dbReference type="NCBI Taxonomy" id="1705"/>
    <lineage>
        <taxon>Bacteria</taxon>
        <taxon>Bacillati</taxon>
        <taxon>Actinomycetota</taxon>
        <taxon>Actinomycetes</taxon>
        <taxon>Mycobacteriales</taxon>
        <taxon>Corynebacteriaceae</taxon>
        <taxon>Corynebacterium</taxon>
    </lineage>
</organism>
<dbReference type="AlphaFoldDB" id="A0A177ICZ0"/>
<evidence type="ECO:0000313" key="3">
    <source>
        <dbReference type="Proteomes" id="UP000076947"/>
    </source>
</evidence>
<name>A0A177ICZ0_9CORY</name>
<keyword evidence="3" id="KW-1185">Reference proteome</keyword>